<name>A0A382LDD8_9ZZZZ</name>
<dbReference type="AlphaFoldDB" id="A0A382LDD8"/>
<dbReference type="EMBL" id="UINC01085384">
    <property type="protein sequence ID" value="SVC32881.1"/>
    <property type="molecule type" value="Genomic_DNA"/>
</dbReference>
<evidence type="ECO:0000313" key="1">
    <source>
        <dbReference type="EMBL" id="SVC32881.1"/>
    </source>
</evidence>
<protein>
    <submittedName>
        <fullName evidence="1">Uncharacterized protein</fullName>
    </submittedName>
</protein>
<organism evidence="1">
    <name type="scientific">marine metagenome</name>
    <dbReference type="NCBI Taxonomy" id="408172"/>
    <lineage>
        <taxon>unclassified sequences</taxon>
        <taxon>metagenomes</taxon>
        <taxon>ecological metagenomes</taxon>
    </lineage>
</organism>
<feature type="non-terminal residue" evidence="1">
    <location>
        <position position="66"/>
    </location>
</feature>
<accession>A0A382LDD8</accession>
<reference evidence="1" key="1">
    <citation type="submission" date="2018-05" db="EMBL/GenBank/DDBJ databases">
        <authorList>
            <person name="Lanie J.A."/>
            <person name="Ng W.-L."/>
            <person name="Kazmierczak K.M."/>
            <person name="Andrzejewski T.M."/>
            <person name="Davidsen T.M."/>
            <person name="Wayne K.J."/>
            <person name="Tettelin H."/>
            <person name="Glass J.I."/>
            <person name="Rusch D."/>
            <person name="Podicherti R."/>
            <person name="Tsui H.-C.T."/>
            <person name="Winkler M.E."/>
        </authorList>
    </citation>
    <scope>NUCLEOTIDE SEQUENCE</scope>
</reference>
<proteinExistence type="predicted"/>
<gene>
    <name evidence="1" type="ORF">METZ01_LOCUS285735</name>
</gene>
<sequence>MCKPETPVVKEPLHTAGRVLPGIFALITSLAATAATVVSQETGSVAGMVLDQGDLEPVSGALVALP</sequence>